<dbReference type="AlphaFoldDB" id="M0PF57"/>
<feature type="transmembrane region" description="Helical" evidence="1">
    <location>
        <begin position="183"/>
        <end position="204"/>
    </location>
</feature>
<accession>M0PF57</accession>
<organism evidence="2 3">
    <name type="scientific">Halorubrum aidingense JCM 13560</name>
    <dbReference type="NCBI Taxonomy" id="1230454"/>
    <lineage>
        <taxon>Archaea</taxon>
        <taxon>Methanobacteriati</taxon>
        <taxon>Methanobacteriota</taxon>
        <taxon>Stenosarchaea group</taxon>
        <taxon>Halobacteria</taxon>
        <taxon>Halobacteriales</taxon>
        <taxon>Haloferacaceae</taxon>
        <taxon>Halorubrum</taxon>
    </lineage>
</organism>
<feature type="transmembrane region" description="Helical" evidence="1">
    <location>
        <begin position="238"/>
        <end position="256"/>
    </location>
</feature>
<dbReference type="Pfam" id="PF24400">
    <property type="entry name" value="DUF7544"/>
    <property type="match status" value="1"/>
</dbReference>
<feature type="transmembrane region" description="Helical" evidence="1">
    <location>
        <begin position="134"/>
        <end position="163"/>
    </location>
</feature>
<dbReference type="PATRIC" id="fig|1230454.4.peg.1391"/>
<sequence>MSWHAVDAVDDAVEATRRFLFPFSLVRWTKLALLVLLMGGGVSTNASVPAVPDAEFNVPPAGGLTGDTGPITGGAVDGGLTLDGPLVIALLLGIVFAAVVLSVFSLSLRLVFYDALHTNAVRLWRPFIDRLRQAFGLFVASVVLSVAAALPIAVAVLTGAISADPIGWRPLDSVVASIASLSVGWLVALGILGAIVALAAILALRLTFEFVVPTMIVEDRGVISGWRRTWDALRVNRVEVAVYLVVHFVIGIGIAIAEGIAFALAGALVALVAGAVLLIAAIPIGGVGALLGTAAGLVAIAIVAFLAVVALLVLFLPVRVLTRTYLIAYEVSTLGGIDRSLALLHPDIDPESTAVSDSPVRERS</sequence>
<proteinExistence type="predicted"/>
<feature type="transmembrane region" description="Helical" evidence="1">
    <location>
        <begin position="289"/>
        <end position="316"/>
    </location>
</feature>
<comment type="caution">
    <text evidence="2">The sequence shown here is derived from an EMBL/GenBank/DDBJ whole genome shotgun (WGS) entry which is preliminary data.</text>
</comment>
<dbReference type="Proteomes" id="UP000011575">
    <property type="component" value="Unassembled WGS sequence"/>
</dbReference>
<feature type="transmembrane region" description="Helical" evidence="1">
    <location>
        <begin position="31"/>
        <end position="51"/>
    </location>
</feature>
<evidence type="ECO:0000313" key="3">
    <source>
        <dbReference type="Proteomes" id="UP000011575"/>
    </source>
</evidence>
<keyword evidence="1" id="KW-0812">Transmembrane</keyword>
<dbReference type="EMBL" id="AOJI01000022">
    <property type="protein sequence ID" value="EMA67430.1"/>
    <property type="molecule type" value="Genomic_DNA"/>
</dbReference>
<dbReference type="InterPro" id="IPR055966">
    <property type="entry name" value="DUF7544"/>
</dbReference>
<evidence type="ECO:0008006" key="4">
    <source>
        <dbReference type="Google" id="ProtNLM"/>
    </source>
</evidence>
<dbReference type="OrthoDB" id="137652at2157"/>
<feature type="transmembrane region" description="Helical" evidence="1">
    <location>
        <begin position="262"/>
        <end position="282"/>
    </location>
</feature>
<keyword evidence="1" id="KW-1133">Transmembrane helix</keyword>
<dbReference type="STRING" id="1230454.C461_06879"/>
<gene>
    <name evidence="2" type="ORF">C461_06879</name>
</gene>
<keyword evidence="1" id="KW-0472">Membrane</keyword>
<dbReference type="RefSeq" id="WP_007999811.1">
    <property type="nucleotide sequence ID" value="NZ_AOJI01000022.1"/>
</dbReference>
<protein>
    <recommendedName>
        <fullName evidence="4">Glycerophosphoryl diester phosphodiesterase membrane domain-containing protein</fullName>
    </recommendedName>
</protein>
<reference evidence="2 3" key="1">
    <citation type="journal article" date="2014" name="PLoS Genet.">
        <title>Phylogenetically driven sequencing of extremely halophilic archaea reveals strategies for static and dynamic osmo-response.</title>
        <authorList>
            <person name="Becker E.A."/>
            <person name="Seitzer P.M."/>
            <person name="Tritt A."/>
            <person name="Larsen D."/>
            <person name="Krusor M."/>
            <person name="Yao A.I."/>
            <person name="Wu D."/>
            <person name="Madern D."/>
            <person name="Eisen J.A."/>
            <person name="Darling A.E."/>
            <person name="Facciotti M.T."/>
        </authorList>
    </citation>
    <scope>NUCLEOTIDE SEQUENCE [LARGE SCALE GENOMIC DNA]</scope>
    <source>
        <strain evidence="2 3">JCM 13560</strain>
    </source>
</reference>
<evidence type="ECO:0000256" key="1">
    <source>
        <dbReference type="SAM" id="Phobius"/>
    </source>
</evidence>
<name>M0PF57_9EURY</name>
<feature type="transmembrane region" description="Helical" evidence="1">
    <location>
        <begin position="86"/>
        <end position="113"/>
    </location>
</feature>
<evidence type="ECO:0000313" key="2">
    <source>
        <dbReference type="EMBL" id="EMA67430.1"/>
    </source>
</evidence>
<keyword evidence="3" id="KW-1185">Reference proteome</keyword>